<organism evidence="1 2">
    <name type="scientific">Glomus cerebriforme</name>
    <dbReference type="NCBI Taxonomy" id="658196"/>
    <lineage>
        <taxon>Eukaryota</taxon>
        <taxon>Fungi</taxon>
        <taxon>Fungi incertae sedis</taxon>
        <taxon>Mucoromycota</taxon>
        <taxon>Glomeromycotina</taxon>
        <taxon>Glomeromycetes</taxon>
        <taxon>Glomerales</taxon>
        <taxon>Glomeraceae</taxon>
        <taxon>Glomus</taxon>
    </lineage>
</organism>
<reference evidence="1 2" key="1">
    <citation type="submission" date="2018-06" db="EMBL/GenBank/DDBJ databases">
        <title>Comparative genomics reveals the genomic features of Rhizophagus irregularis, R. cerebriforme, R. diaphanum and Gigaspora rosea, and their symbiotic lifestyle signature.</title>
        <authorList>
            <person name="Morin E."/>
            <person name="San Clemente H."/>
            <person name="Chen E.C.H."/>
            <person name="De La Providencia I."/>
            <person name="Hainaut M."/>
            <person name="Kuo A."/>
            <person name="Kohler A."/>
            <person name="Murat C."/>
            <person name="Tang N."/>
            <person name="Roy S."/>
            <person name="Loubradou J."/>
            <person name="Henrissat B."/>
            <person name="Grigoriev I.V."/>
            <person name="Corradi N."/>
            <person name="Roux C."/>
            <person name="Martin F.M."/>
        </authorList>
    </citation>
    <scope>NUCLEOTIDE SEQUENCE [LARGE SCALE GENOMIC DNA]</scope>
    <source>
        <strain evidence="1 2">DAOM 227022</strain>
    </source>
</reference>
<name>A0A397S2R7_9GLOM</name>
<accession>A0A397S2R7</accession>
<protein>
    <submittedName>
        <fullName evidence="1">Uncharacterized protein</fullName>
    </submittedName>
</protein>
<evidence type="ECO:0000313" key="1">
    <source>
        <dbReference type="EMBL" id="RIA80703.1"/>
    </source>
</evidence>
<gene>
    <name evidence="1" type="ORF">C1645_792023</name>
</gene>
<proteinExistence type="predicted"/>
<dbReference type="Proteomes" id="UP000265703">
    <property type="component" value="Unassembled WGS sequence"/>
</dbReference>
<keyword evidence="2" id="KW-1185">Reference proteome</keyword>
<sequence length="69" mass="8325">MSNKVKNNNEFKVDIEKVKYDSNYFHRMMEQQFEITNVTFSLMEKTIDKLDVMEDELNVTKDELKNTKD</sequence>
<dbReference type="AlphaFoldDB" id="A0A397S2R7"/>
<comment type="caution">
    <text evidence="1">The sequence shown here is derived from an EMBL/GenBank/DDBJ whole genome shotgun (WGS) entry which is preliminary data.</text>
</comment>
<evidence type="ECO:0000313" key="2">
    <source>
        <dbReference type="Proteomes" id="UP000265703"/>
    </source>
</evidence>
<dbReference type="EMBL" id="QKYT01000915">
    <property type="protein sequence ID" value="RIA80703.1"/>
    <property type="molecule type" value="Genomic_DNA"/>
</dbReference>